<dbReference type="EMBL" id="CM026428">
    <property type="protein sequence ID" value="KAG0565683.1"/>
    <property type="molecule type" value="Genomic_DNA"/>
</dbReference>
<name>A0A8T0H3A5_CERPU</name>
<evidence type="ECO:0000313" key="2">
    <source>
        <dbReference type="Proteomes" id="UP000822688"/>
    </source>
</evidence>
<accession>A0A8T0H3A5</accession>
<dbReference type="AlphaFoldDB" id="A0A8T0H3A5"/>
<organism evidence="1 2">
    <name type="scientific">Ceratodon purpureus</name>
    <name type="common">Fire moss</name>
    <name type="synonym">Dicranum purpureum</name>
    <dbReference type="NCBI Taxonomy" id="3225"/>
    <lineage>
        <taxon>Eukaryota</taxon>
        <taxon>Viridiplantae</taxon>
        <taxon>Streptophyta</taxon>
        <taxon>Embryophyta</taxon>
        <taxon>Bryophyta</taxon>
        <taxon>Bryophytina</taxon>
        <taxon>Bryopsida</taxon>
        <taxon>Dicranidae</taxon>
        <taxon>Pseudoditrichales</taxon>
        <taxon>Ditrichaceae</taxon>
        <taxon>Ceratodon</taxon>
    </lineage>
</organism>
<keyword evidence="2" id="KW-1185">Reference proteome</keyword>
<comment type="caution">
    <text evidence="1">The sequence shown here is derived from an EMBL/GenBank/DDBJ whole genome shotgun (WGS) entry which is preliminary data.</text>
</comment>
<protein>
    <submittedName>
        <fullName evidence="1">Uncharacterized protein</fullName>
    </submittedName>
</protein>
<sequence length="73" mass="8210">MQPCVLRLVLMHIGCHQEKLGIVIRQPKVTRLSRRRHTAGTGCISSGLLTCDNCQDVAVVPINLFCPLNYRHQ</sequence>
<reference evidence="1" key="1">
    <citation type="submission" date="2020-06" db="EMBL/GenBank/DDBJ databases">
        <title>WGS assembly of Ceratodon purpureus strain R40.</title>
        <authorList>
            <person name="Carey S.B."/>
            <person name="Jenkins J."/>
            <person name="Shu S."/>
            <person name="Lovell J.T."/>
            <person name="Sreedasyam A."/>
            <person name="Maumus F."/>
            <person name="Tiley G.P."/>
            <person name="Fernandez-Pozo N."/>
            <person name="Barry K."/>
            <person name="Chen C."/>
            <person name="Wang M."/>
            <person name="Lipzen A."/>
            <person name="Daum C."/>
            <person name="Saski C.A."/>
            <person name="Payton A.C."/>
            <person name="Mcbreen J.C."/>
            <person name="Conrad R.E."/>
            <person name="Kollar L.M."/>
            <person name="Olsson S."/>
            <person name="Huttunen S."/>
            <person name="Landis J.B."/>
            <person name="Wickett N.J."/>
            <person name="Johnson M.G."/>
            <person name="Rensing S.A."/>
            <person name="Grimwood J."/>
            <person name="Schmutz J."/>
            <person name="Mcdaniel S.F."/>
        </authorList>
    </citation>
    <scope>NUCLEOTIDE SEQUENCE</scope>
    <source>
        <strain evidence="1">R40</strain>
    </source>
</reference>
<gene>
    <name evidence="1" type="ORF">KC19_7G006900</name>
</gene>
<evidence type="ECO:0000313" key="1">
    <source>
        <dbReference type="EMBL" id="KAG0565683.1"/>
    </source>
</evidence>
<proteinExistence type="predicted"/>
<dbReference type="Proteomes" id="UP000822688">
    <property type="component" value="Chromosome 7"/>
</dbReference>